<keyword evidence="1" id="KW-0472">Membrane</keyword>
<reference evidence="2 3" key="1">
    <citation type="submission" date="2015-01" db="EMBL/GenBank/DDBJ databases">
        <title>Enhanced salinomycin production by adjusting the supply of polyketide extender units in Streptomyce albus DSM 41398.</title>
        <authorList>
            <person name="Lu C."/>
        </authorList>
    </citation>
    <scope>NUCLEOTIDE SEQUENCE [LARGE SCALE GENOMIC DNA]</scope>
    <source>
        <strain evidence="3">ATCC 21838 / DSM 41398 / FERM P-419 / JCM 4703 / NBRC 107858</strain>
    </source>
</reference>
<proteinExistence type="predicted"/>
<keyword evidence="1" id="KW-1133">Transmembrane helix</keyword>
<dbReference type="AlphaFoldDB" id="A0A0B5EQX0"/>
<organism evidence="2 3">
    <name type="scientific">Streptomyces albus (strain ATCC 21838 / DSM 41398 / FERM P-419 / JCM 4703 / NBRC 107858)</name>
    <dbReference type="NCBI Taxonomy" id="1081613"/>
    <lineage>
        <taxon>Bacteria</taxon>
        <taxon>Bacillati</taxon>
        <taxon>Actinomycetota</taxon>
        <taxon>Actinomycetes</taxon>
        <taxon>Kitasatosporales</taxon>
        <taxon>Streptomycetaceae</taxon>
        <taxon>Streptomyces</taxon>
    </lineage>
</organism>
<sequence length="103" mass="10728">MRRLDHDTSSGERLRMHAYRLASGGALRASRALAALSVAVAATAVLMALWGLPDPAPKQTAAGTVPAPGGRIQLVIDKAEAGLSGTISGRWRPTVQKTPGTSW</sequence>
<evidence type="ECO:0000256" key="1">
    <source>
        <dbReference type="SAM" id="Phobius"/>
    </source>
</evidence>
<accession>A0A0B5EQX0</accession>
<keyword evidence="1" id="KW-0812">Transmembrane</keyword>
<keyword evidence="3" id="KW-1185">Reference proteome</keyword>
<evidence type="ECO:0000313" key="3">
    <source>
        <dbReference type="Proteomes" id="UP000031523"/>
    </source>
</evidence>
<name>A0A0B5EQX0_STRA4</name>
<protein>
    <submittedName>
        <fullName evidence="2">Uncharacterized protein</fullName>
    </submittedName>
</protein>
<dbReference type="KEGG" id="sals:SLNWT_0176"/>
<gene>
    <name evidence="2" type="ORF">SLNWT_0176</name>
</gene>
<feature type="transmembrane region" description="Helical" evidence="1">
    <location>
        <begin position="32"/>
        <end position="52"/>
    </location>
</feature>
<dbReference type="Proteomes" id="UP000031523">
    <property type="component" value="Chromosome"/>
</dbReference>
<dbReference type="EMBL" id="CP010519">
    <property type="protein sequence ID" value="AJE80552.1"/>
    <property type="molecule type" value="Genomic_DNA"/>
</dbReference>
<evidence type="ECO:0000313" key="2">
    <source>
        <dbReference type="EMBL" id="AJE80552.1"/>
    </source>
</evidence>